<reference evidence="1" key="1">
    <citation type="submission" date="2024-06" db="EMBL/GenBank/DDBJ databases">
        <authorList>
            <person name="Ashkenazi R."/>
            <person name="Lipszyc R.R."/>
            <person name="Braunstein R."/>
            <person name="Yerushalmy O."/>
            <person name="Alkalay-Oren S."/>
            <person name="Coppenhagn-Glazer S."/>
            <person name="Hazan R."/>
        </authorList>
    </citation>
    <scope>NUCLEOTIDE SEQUENCE</scope>
</reference>
<name>A0AAU8GVK0_9VIRU</name>
<organism evidence="1">
    <name type="scientific">Mammaliicoccus phage MSShimriz1</name>
    <dbReference type="NCBI Taxonomy" id="3230127"/>
    <lineage>
        <taxon>Viruses</taxon>
    </lineage>
</organism>
<sequence length="32" mass="3789">MLTTSALYSKLKIVRKTRQVQANCTQYNIRRC</sequence>
<evidence type="ECO:0000313" key="1">
    <source>
        <dbReference type="EMBL" id="XCH45250.1"/>
    </source>
</evidence>
<accession>A0AAU8GVK0</accession>
<dbReference type="EMBL" id="PP931174">
    <property type="protein sequence ID" value="XCH45250.1"/>
    <property type="molecule type" value="Genomic_DNA"/>
</dbReference>
<proteinExistence type="predicted"/>
<protein>
    <submittedName>
        <fullName evidence="1">Uncharacterized protein</fullName>
    </submittedName>
</protein>